<reference evidence="2" key="1">
    <citation type="submission" date="2020-05" db="UniProtKB">
        <authorList>
            <consortium name="EnsemblMetazoa"/>
        </authorList>
    </citation>
    <scope>IDENTIFICATION</scope>
    <source>
        <strain evidence="2">USDA</strain>
    </source>
</reference>
<keyword evidence="3" id="KW-1185">Reference proteome</keyword>
<accession>A0A1I8NMX1</accession>
<feature type="compositionally biased region" description="Low complexity" evidence="1">
    <location>
        <begin position="153"/>
        <end position="164"/>
    </location>
</feature>
<protein>
    <submittedName>
        <fullName evidence="2">Uncharacterized protein</fullName>
    </submittedName>
</protein>
<feature type="compositionally biased region" description="Basic residues" evidence="1">
    <location>
        <begin position="165"/>
        <end position="174"/>
    </location>
</feature>
<sequence length="494" mass="55909">MTSNNIQKIMQNNLHLNPWMLSKNTNEIVNSYVQKIYKQMPQPFKKDPKPKVAAERPENKAPIRLFKAQQLEEYVPHKIVPQLISNSSKKTSRTKVGNARKLSHDRLVQLLGANNSYNLQPKKKYSITTNNAAAMLENRKFLKSPNLQIYSSRRYGSSASSSRSSLRRRHRHRQSPLKQVNNFLNSYHTGGGQLLDSFVKYLMPSRNQQMKGNLGSLPEALRISSTIQNELMTLDGITRNRIAMGSHKVNNLTELSLKASEPIEIDRLRLWKHPPPLEKFLLSGLRQIMDPLDKLKPSLKLCEQVPQKQLKPSSSKNELTMNSKPCEVPNWKEQHRVRRMKKLGLIEESPKNESAEQQLGDKIGKRASTGNFINGKPYKASAEGEAYTKTSSEFNAGTQRYFPTMMKAEASIAEKSSYHKLWASQIKSKLSSKPDLYLSEVLISPRSNKTSTPGENSNQGPLSLAASNIKTLMAKNPSIYRHGGASYDFSMGKY</sequence>
<feature type="compositionally biased region" description="Polar residues" evidence="1">
    <location>
        <begin position="306"/>
        <end position="323"/>
    </location>
</feature>
<dbReference type="KEGG" id="scac:106093953"/>
<evidence type="ECO:0000313" key="3">
    <source>
        <dbReference type="Proteomes" id="UP000095300"/>
    </source>
</evidence>
<dbReference type="OrthoDB" id="8069211at2759"/>
<proteinExistence type="predicted"/>
<evidence type="ECO:0000256" key="1">
    <source>
        <dbReference type="SAM" id="MobiDB-lite"/>
    </source>
</evidence>
<dbReference type="AlphaFoldDB" id="A0A1I8NMX1"/>
<dbReference type="VEuPathDB" id="VectorBase:SCAU000464"/>
<feature type="region of interest" description="Disordered" evidence="1">
    <location>
        <begin position="153"/>
        <end position="174"/>
    </location>
</feature>
<dbReference type="EnsemblMetazoa" id="SCAU000464-RA">
    <property type="protein sequence ID" value="SCAU000464-PA"/>
    <property type="gene ID" value="SCAU000464"/>
</dbReference>
<organism evidence="2 3">
    <name type="scientific">Stomoxys calcitrans</name>
    <name type="common">Stable fly</name>
    <name type="synonym">Conops calcitrans</name>
    <dbReference type="NCBI Taxonomy" id="35570"/>
    <lineage>
        <taxon>Eukaryota</taxon>
        <taxon>Metazoa</taxon>
        <taxon>Ecdysozoa</taxon>
        <taxon>Arthropoda</taxon>
        <taxon>Hexapoda</taxon>
        <taxon>Insecta</taxon>
        <taxon>Pterygota</taxon>
        <taxon>Neoptera</taxon>
        <taxon>Endopterygota</taxon>
        <taxon>Diptera</taxon>
        <taxon>Brachycera</taxon>
        <taxon>Muscomorpha</taxon>
        <taxon>Muscoidea</taxon>
        <taxon>Muscidae</taxon>
        <taxon>Stomoxys</taxon>
    </lineage>
</organism>
<evidence type="ECO:0000313" key="2">
    <source>
        <dbReference type="EnsemblMetazoa" id="SCAU000464-PA"/>
    </source>
</evidence>
<dbReference type="Proteomes" id="UP000095300">
    <property type="component" value="Unassembled WGS sequence"/>
</dbReference>
<gene>
    <name evidence="2" type="primary">106093953</name>
</gene>
<name>A0A1I8NMX1_STOCA</name>
<feature type="region of interest" description="Disordered" evidence="1">
    <location>
        <begin position="306"/>
        <end position="326"/>
    </location>
</feature>